<feature type="region of interest" description="Disordered" evidence="1">
    <location>
        <begin position="191"/>
        <end position="237"/>
    </location>
</feature>
<name>A0ABD2Q780_9PLAT</name>
<feature type="compositionally biased region" description="Basic residues" evidence="1">
    <location>
        <begin position="218"/>
        <end position="227"/>
    </location>
</feature>
<protein>
    <submittedName>
        <fullName evidence="2">Uncharacterized protein</fullName>
    </submittedName>
</protein>
<comment type="caution">
    <text evidence="2">The sequence shown here is derived from an EMBL/GenBank/DDBJ whole genome shotgun (WGS) entry which is preliminary data.</text>
</comment>
<gene>
    <name evidence="2" type="ORF">Ciccas_006050</name>
</gene>
<organism evidence="2 3">
    <name type="scientific">Cichlidogyrus casuarinus</name>
    <dbReference type="NCBI Taxonomy" id="1844966"/>
    <lineage>
        <taxon>Eukaryota</taxon>
        <taxon>Metazoa</taxon>
        <taxon>Spiralia</taxon>
        <taxon>Lophotrochozoa</taxon>
        <taxon>Platyhelminthes</taxon>
        <taxon>Monogenea</taxon>
        <taxon>Monopisthocotylea</taxon>
        <taxon>Dactylogyridea</taxon>
        <taxon>Ancyrocephalidae</taxon>
        <taxon>Cichlidogyrus</taxon>
    </lineage>
</organism>
<proteinExistence type="predicted"/>
<dbReference type="AlphaFoldDB" id="A0ABD2Q780"/>
<evidence type="ECO:0000256" key="1">
    <source>
        <dbReference type="SAM" id="MobiDB-lite"/>
    </source>
</evidence>
<evidence type="ECO:0000313" key="2">
    <source>
        <dbReference type="EMBL" id="KAL3315318.1"/>
    </source>
</evidence>
<dbReference type="Proteomes" id="UP001626550">
    <property type="component" value="Unassembled WGS sequence"/>
</dbReference>
<sequence length="237" mass="26777">MACLNLTALIEETESPVGVQLSRVPLQWLFALLYKLHMVTLDQSIVSDSFHQRLQRQATLSSQSRLASLDELKTLLTDESASPSEHRQAAQKLLQHYEKVVLHLQRSVQLNEELQQQLRRPQGDTVDAQGSRDESKGAEYVRINSNYTMLTLLSLSQVMRPKLPRSRPVVVKKQGLCYNSCLSGCGRIPKSSGDNSPSEFSHSNKCSNNNNSNDKSKQSKSLKRRIKEKFSSKKHDN</sequence>
<feature type="region of interest" description="Disordered" evidence="1">
    <location>
        <begin position="115"/>
        <end position="139"/>
    </location>
</feature>
<reference evidence="2 3" key="1">
    <citation type="submission" date="2024-11" db="EMBL/GenBank/DDBJ databases">
        <title>Adaptive evolution of stress response genes in parasites aligns with host niche diversity.</title>
        <authorList>
            <person name="Hahn C."/>
            <person name="Resl P."/>
        </authorList>
    </citation>
    <scope>NUCLEOTIDE SEQUENCE [LARGE SCALE GENOMIC DNA]</scope>
    <source>
        <strain evidence="2">EGGRZ-B1_66</strain>
        <tissue evidence="2">Body</tissue>
    </source>
</reference>
<feature type="compositionally biased region" description="Basic and acidic residues" evidence="1">
    <location>
        <begin position="130"/>
        <end position="139"/>
    </location>
</feature>
<feature type="compositionally biased region" description="Basic and acidic residues" evidence="1">
    <location>
        <begin position="228"/>
        <end position="237"/>
    </location>
</feature>
<feature type="compositionally biased region" description="Low complexity" evidence="1">
    <location>
        <begin position="201"/>
        <end position="213"/>
    </location>
</feature>
<dbReference type="EMBL" id="JBJKFK010000777">
    <property type="protein sequence ID" value="KAL3315318.1"/>
    <property type="molecule type" value="Genomic_DNA"/>
</dbReference>
<accession>A0ABD2Q780</accession>
<evidence type="ECO:0000313" key="3">
    <source>
        <dbReference type="Proteomes" id="UP001626550"/>
    </source>
</evidence>
<keyword evidence="3" id="KW-1185">Reference proteome</keyword>